<dbReference type="Proteomes" id="UP000249453">
    <property type="component" value="Unassembled WGS sequence"/>
</dbReference>
<sequence length="130" mass="14500">MTLERFIATEAQKPFAWGETDCVSTADRWIRHVTGVSPLAWVERSYRSQDEAQSILSDRGGLAVLVNRAMRAVGIEKTDKPRTGDVGLILHRNQLCMAIHAGAVWFAHDETGLIGAPLNAVWKAWRIECQ</sequence>
<comment type="caution">
    <text evidence="2">The sequence shown here is derived from an EMBL/GenBank/DDBJ whole genome shotgun (WGS) entry which is preliminary data.</text>
</comment>
<dbReference type="AlphaFoldDB" id="A0A364JTK6"/>
<proteinExistence type="predicted"/>
<evidence type="ECO:0000313" key="2">
    <source>
        <dbReference type="EMBL" id="RAK27114.1"/>
    </source>
</evidence>
<evidence type="ECO:0000313" key="3">
    <source>
        <dbReference type="Proteomes" id="UP000249453"/>
    </source>
</evidence>
<feature type="domain" description="DUF6950" evidence="1">
    <location>
        <begin position="3"/>
        <end position="127"/>
    </location>
</feature>
<dbReference type="EMBL" id="QLMK01000011">
    <property type="protein sequence ID" value="RAK27114.1"/>
    <property type="molecule type" value="Genomic_DNA"/>
</dbReference>
<name>A0A364JTK6_9HYPH</name>
<dbReference type="RefSeq" id="WP_111575913.1">
    <property type="nucleotide sequence ID" value="NZ_JBHEEY010000011.1"/>
</dbReference>
<reference evidence="2 3" key="1">
    <citation type="submission" date="2018-06" db="EMBL/GenBank/DDBJ databases">
        <title>Genomic Encyclopedia of Type Strains, Phase IV (KMG-IV): sequencing the most valuable type-strain genomes for metagenomic binning, comparative biology and taxonomic classification.</title>
        <authorList>
            <person name="Goeker M."/>
        </authorList>
    </citation>
    <scope>NUCLEOTIDE SEQUENCE [LARGE SCALE GENOMIC DNA]</scope>
    <source>
        <strain evidence="2 3">DSM 26720</strain>
    </source>
</reference>
<protein>
    <recommendedName>
        <fullName evidence="1">DUF6950 domain-containing protein</fullName>
    </recommendedName>
</protein>
<dbReference type="Pfam" id="PF22262">
    <property type="entry name" value="DUF6950"/>
    <property type="match status" value="1"/>
</dbReference>
<keyword evidence="3" id="KW-1185">Reference proteome</keyword>
<evidence type="ECO:0000259" key="1">
    <source>
        <dbReference type="Pfam" id="PF22262"/>
    </source>
</evidence>
<gene>
    <name evidence="2" type="ORF">C7374_111108</name>
</gene>
<organism evidence="2 3">
    <name type="scientific">Falsochrobactrum ovis</name>
    <dbReference type="NCBI Taxonomy" id="1293442"/>
    <lineage>
        <taxon>Bacteria</taxon>
        <taxon>Pseudomonadati</taxon>
        <taxon>Pseudomonadota</taxon>
        <taxon>Alphaproteobacteria</taxon>
        <taxon>Hyphomicrobiales</taxon>
        <taxon>Brucellaceae</taxon>
        <taxon>Falsochrobactrum</taxon>
    </lineage>
</organism>
<accession>A0A364JTK6</accession>
<dbReference type="OrthoDB" id="6586924at2"/>
<dbReference type="InterPro" id="IPR053802">
    <property type="entry name" value="DUF6950"/>
</dbReference>